<keyword evidence="1" id="KW-0808">Transferase</keyword>
<sequence>MKVVAIIQARMGSTRLPGKVLKKVLGKPLLAYQLERVGRSTKIDEIVVATTCHSGDNPIISLCQELDIAWYRGSEEDVLDRYFRTAMIARADIVVRLTADCPLIDPFQIDKVIETYLQHDHPYRFVSNTLKRTFPRGLDTEVFSFGALKKTHQEAINPIDREHVTRYMLHHPDLFPFVNVSSSTNYSHHRWTVDTIEDYRLIKRILEEIYPRNPKFTFSDTLKVLEENPEWQLINTSIQQKED</sequence>
<proteinExistence type="predicted"/>
<dbReference type="PANTHER" id="PTHR42866:SF1">
    <property type="entry name" value="SPORE COAT POLYSACCHARIDE BIOSYNTHESIS PROTEIN SPSF"/>
    <property type="match status" value="1"/>
</dbReference>
<evidence type="ECO:0000313" key="1">
    <source>
        <dbReference type="EMBL" id="PWU68243.1"/>
    </source>
</evidence>
<dbReference type="InterPro" id="IPR003329">
    <property type="entry name" value="Cytidylyl_trans"/>
</dbReference>
<protein>
    <submittedName>
        <fullName evidence="1">Acylneuraminate cytidylyltransferase</fullName>
    </submittedName>
</protein>
<organism evidence="1 2">
    <name type="scientific">Gracilibacillus dipsosauri</name>
    <dbReference type="NCBI Taxonomy" id="178340"/>
    <lineage>
        <taxon>Bacteria</taxon>
        <taxon>Bacillati</taxon>
        <taxon>Bacillota</taxon>
        <taxon>Bacilli</taxon>
        <taxon>Bacillales</taxon>
        <taxon>Bacillaceae</taxon>
        <taxon>Gracilibacillus</taxon>
    </lineage>
</organism>
<name>A0A317KY28_9BACI</name>
<gene>
    <name evidence="1" type="ORF">DLJ74_07240</name>
</gene>
<dbReference type="Gene3D" id="3.90.550.10">
    <property type="entry name" value="Spore Coat Polysaccharide Biosynthesis Protein SpsA, Chain A"/>
    <property type="match status" value="1"/>
</dbReference>
<dbReference type="AlphaFoldDB" id="A0A317KY28"/>
<dbReference type="RefSeq" id="WP_109983967.1">
    <property type="nucleotide sequence ID" value="NZ_JAJUIE010000009.1"/>
</dbReference>
<dbReference type="Pfam" id="PF02348">
    <property type="entry name" value="CTP_transf_3"/>
    <property type="match status" value="1"/>
</dbReference>
<dbReference type="PANTHER" id="PTHR42866">
    <property type="entry name" value="3-DEOXY-MANNO-OCTULOSONATE CYTIDYLYLTRANSFERASE"/>
    <property type="match status" value="1"/>
</dbReference>
<dbReference type="EMBL" id="QGTD01000008">
    <property type="protein sequence ID" value="PWU68243.1"/>
    <property type="molecule type" value="Genomic_DNA"/>
</dbReference>
<dbReference type="CDD" id="cd02518">
    <property type="entry name" value="GT2_SpsF"/>
    <property type="match status" value="1"/>
</dbReference>
<dbReference type="InterPro" id="IPR029044">
    <property type="entry name" value="Nucleotide-diphossugar_trans"/>
</dbReference>
<comment type="caution">
    <text evidence="1">The sequence shown here is derived from an EMBL/GenBank/DDBJ whole genome shotgun (WGS) entry which is preliminary data.</text>
</comment>
<evidence type="ECO:0000313" key="2">
    <source>
        <dbReference type="Proteomes" id="UP000245624"/>
    </source>
</evidence>
<reference evidence="1 2" key="1">
    <citation type="submission" date="2018-05" db="EMBL/GenBank/DDBJ databases">
        <title>Genomic analysis of Gracilibacillus dipsosauri DD1 reveals novel features of a salt-tolerant amylase.</title>
        <authorList>
            <person name="Deutch C.E."/>
            <person name="Yang S."/>
        </authorList>
    </citation>
    <scope>NUCLEOTIDE SEQUENCE [LARGE SCALE GENOMIC DNA]</scope>
    <source>
        <strain evidence="1 2">DD1</strain>
    </source>
</reference>
<accession>A0A317KY28</accession>
<dbReference type="GO" id="GO:0016779">
    <property type="term" value="F:nucleotidyltransferase activity"/>
    <property type="evidence" value="ECO:0007669"/>
    <property type="project" value="UniProtKB-KW"/>
</dbReference>
<dbReference type="OrthoDB" id="9815559at2"/>
<dbReference type="Proteomes" id="UP000245624">
    <property type="component" value="Unassembled WGS sequence"/>
</dbReference>
<dbReference type="GO" id="GO:0005829">
    <property type="term" value="C:cytosol"/>
    <property type="evidence" value="ECO:0007669"/>
    <property type="project" value="TreeGrafter"/>
</dbReference>
<dbReference type="SUPFAM" id="SSF53448">
    <property type="entry name" value="Nucleotide-diphospho-sugar transferases"/>
    <property type="match status" value="1"/>
</dbReference>
<keyword evidence="2" id="KW-1185">Reference proteome</keyword>
<keyword evidence="1" id="KW-0548">Nucleotidyltransferase</keyword>